<name>A0A6J7L1R0_9ZZZZ</name>
<protein>
    <submittedName>
        <fullName evidence="1">Unannotated protein</fullName>
    </submittedName>
</protein>
<dbReference type="AlphaFoldDB" id="A0A6J7L1R0"/>
<sequence>MPPYALRHPALVVGVVAAMGAGTVAPAVASASTPPPAVHQTQDLSGLIGGLLGGVTGTVGGIVDQLVAGTLPGVLPANTFSTLINTLVTAPVAAVTEILDLLSPAQIMQIVMNGPVAATTQLLQGILSSVTKLTTTLVAGTAQLPLVGDALDRLTAILAGGIPTAAEALKTFTAILDQITTQLGLPKVADLPAVGPLLQKLIALAPQVTDPAAAAAITRTLTAAAKAFGIDPAAALAALGTAGTAVAAVPAAVATVARARINAASVGATRRTVKLQVVCPTSAPATGCVVRPSFKLGSKSARLSKAVTVARGTTRTITAALPASVVKKLRKAGGKLVVSVATTGATAGAVKKTLTVHAG</sequence>
<accession>A0A6J7L1R0</accession>
<reference evidence="1" key="1">
    <citation type="submission" date="2020-05" db="EMBL/GenBank/DDBJ databases">
        <authorList>
            <person name="Chiriac C."/>
            <person name="Salcher M."/>
            <person name="Ghai R."/>
            <person name="Kavagutti S V."/>
        </authorList>
    </citation>
    <scope>NUCLEOTIDE SEQUENCE</scope>
</reference>
<evidence type="ECO:0000313" key="1">
    <source>
        <dbReference type="EMBL" id="CAB4962060.1"/>
    </source>
</evidence>
<dbReference type="EMBL" id="CAFBMK010000507">
    <property type="protein sequence ID" value="CAB4962060.1"/>
    <property type="molecule type" value="Genomic_DNA"/>
</dbReference>
<gene>
    <name evidence="1" type="ORF">UFOPK3564_04127</name>
</gene>
<organism evidence="1">
    <name type="scientific">freshwater metagenome</name>
    <dbReference type="NCBI Taxonomy" id="449393"/>
    <lineage>
        <taxon>unclassified sequences</taxon>
        <taxon>metagenomes</taxon>
        <taxon>ecological metagenomes</taxon>
    </lineage>
</organism>
<proteinExistence type="predicted"/>